<evidence type="ECO:0000256" key="2">
    <source>
        <dbReference type="ARBA" id="ARBA00009695"/>
    </source>
</evidence>
<accession>A0A9D1D593</accession>
<dbReference type="PANTHER" id="PTHR33602:SF1">
    <property type="entry name" value="REGULATORY PROTEIN RECX FAMILY PROTEIN"/>
    <property type="match status" value="1"/>
</dbReference>
<dbReference type="PANTHER" id="PTHR33602">
    <property type="entry name" value="REGULATORY PROTEIN RECX FAMILY PROTEIN"/>
    <property type="match status" value="1"/>
</dbReference>
<reference evidence="5" key="2">
    <citation type="journal article" date="2021" name="PeerJ">
        <title>Extensive microbial diversity within the chicken gut microbiome revealed by metagenomics and culture.</title>
        <authorList>
            <person name="Gilroy R."/>
            <person name="Ravi A."/>
            <person name="Getino M."/>
            <person name="Pursley I."/>
            <person name="Horton D.L."/>
            <person name="Alikhan N.F."/>
            <person name="Baker D."/>
            <person name="Gharbi K."/>
            <person name="Hall N."/>
            <person name="Watson M."/>
            <person name="Adriaenssens E.M."/>
            <person name="Foster-Nyarko E."/>
            <person name="Jarju S."/>
            <person name="Secka A."/>
            <person name="Antonio M."/>
            <person name="Oren A."/>
            <person name="Chaudhuri R.R."/>
            <person name="La Ragione R."/>
            <person name="Hildebrand F."/>
            <person name="Pallen M.J."/>
        </authorList>
    </citation>
    <scope>NUCLEOTIDE SEQUENCE</scope>
    <source>
        <strain evidence="5">ChiGjej1B1-2707</strain>
    </source>
</reference>
<evidence type="ECO:0000313" key="5">
    <source>
        <dbReference type="EMBL" id="HIR02432.1"/>
    </source>
</evidence>
<evidence type="ECO:0000256" key="3">
    <source>
        <dbReference type="ARBA" id="ARBA00018111"/>
    </source>
</evidence>
<name>A0A9D1D593_9ACTN</name>
<organism evidence="5 6">
    <name type="scientific">Candidatus Aveggerthella stercoripullorum</name>
    <dbReference type="NCBI Taxonomy" id="2840688"/>
    <lineage>
        <taxon>Bacteria</taxon>
        <taxon>Bacillati</taxon>
        <taxon>Actinomycetota</taxon>
        <taxon>Coriobacteriia</taxon>
        <taxon>Eggerthellales</taxon>
        <taxon>Eggerthellaceae</taxon>
        <taxon>Eggerthellaceae incertae sedis</taxon>
        <taxon>Candidatus Aveggerthella</taxon>
    </lineage>
</organism>
<keyword evidence="4" id="KW-0963">Cytoplasm</keyword>
<dbReference type="Gene3D" id="1.10.10.10">
    <property type="entry name" value="Winged helix-like DNA-binding domain superfamily/Winged helix DNA-binding domain"/>
    <property type="match status" value="1"/>
</dbReference>
<protein>
    <recommendedName>
        <fullName evidence="3">Regulatory protein RecX</fullName>
    </recommendedName>
</protein>
<proteinExistence type="inferred from homology"/>
<comment type="similarity">
    <text evidence="2">Belongs to the RecX family.</text>
</comment>
<evidence type="ECO:0000256" key="1">
    <source>
        <dbReference type="ARBA" id="ARBA00004496"/>
    </source>
</evidence>
<dbReference type="InterPro" id="IPR003783">
    <property type="entry name" value="Regulatory_RecX"/>
</dbReference>
<reference evidence="5" key="1">
    <citation type="submission" date="2020-10" db="EMBL/GenBank/DDBJ databases">
        <authorList>
            <person name="Gilroy R."/>
        </authorList>
    </citation>
    <scope>NUCLEOTIDE SEQUENCE</scope>
    <source>
        <strain evidence="5">ChiGjej1B1-2707</strain>
    </source>
</reference>
<dbReference type="GO" id="GO:0006282">
    <property type="term" value="P:regulation of DNA repair"/>
    <property type="evidence" value="ECO:0007669"/>
    <property type="project" value="InterPro"/>
</dbReference>
<evidence type="ECO:0000313" key="6">
    <source>
        <dbReference type="Proteomes" id="UP000824261"/>
    </source>
</evidence>
<dbReference type="Proteomes" id="UP000824261">
    <property type="component" value="Unassembled WGS sequence"/>
</dbReference>
<evidence type="ECO:0000256" key="4">
    <source>
        <dbReference type="ARBA" id="ARBA00022490"/>
    </source>
</evidence>
<sequence length="228" mass="25095">MTASADEKRALLASLRAHIKEIESASAPSTSEEGALGEMHAFDEEERLEHQMHRIAKHCDASSFQALGAKEDPKQSVKGALRKIERLCAVREQSSVLLTQRLVREGFDESCVSEAVSQALSWGLLDDMRYAECLVRTRLAAGRGISGIERELAKCGIALSELDGWPERFDVSEEGEVERALAVLQKNPPRSKNRREGAYRKLCTKGFSASVATTAARLWSESAGYTDL</sequence>
<comment type="caution">
    <text evidence="5">The sequence shown here is derived from an EMBL/GenBank/DDBJ whole genome shotgun (WGS) entry which is preliminary data.</text>
</comment>
<comment type="subcellular location">
    <subcellularLocation>
        <location evidence="1">Cytoplasm</location>
    </subcellularLocation>
</comment>
<dbReference type="GO" id="GO:0005737">
    <property type="term" value="C:cytoplasm"/>
    <property type="evidence" value="ECO:0007669"/>
    <property type="project" value="UniProtKB-SubCell"/>
</dbReference>
<gene>
    <name evidence="5" type="ORF">IAA69_09275</name>
</gene>
<dbReference type="AlphaFoldDB" id="A0A9D1D593"/>
<dbReference type="InterPro" id="IPR036388">
    <property type="entry name" value="WH-like_DNA-bd_sf"/>
</dbReference>
<dbReference type="EMBL" id="DVGB01000113">
    <property type="protein sequence ID" value="HIR02432.1"/>
    <property type="molecule type" value="Genomic_DNA"/>
</dbReference>